<dbReference type="AlphaFoldDB" id="A0A1C6YF34"/>
<sequence>MNTKHIIYLLFSFFFCHVAYGDKCTEPLTSLNFENFTLFHMLKVHDDKDEKLATWIHFFFNQFSSTDHAVSYLQQLNINIINQEDQACFIRAFNIFLLHQLSYHTKCVISNGEKNYYEKKYVTIKQYCTDFFEIVNTPSLHKYFDTVIIRKLGIERIEGDLGIIKGMIKKATLEDPAKFTADPMKALTAIKMVENVDDPSIDPVKLAIRDYQLLAILSLKNHYYNSNITTPILDVRREIDNKVRLWFRKRSKLFPLYVHSSMLFGSFQCHVDGKTYYETPDYFVHGFFSAIKEKMTKIYIRFLSNFNNAVEKKSYKIESLKGIRYLKSLFLRKTFPNFVRLHVDYMETELSFLRETFLDMYDNTINCYATKYANIAGANFIDSKMIPE</sequence>
<organism evidence="2 3">
    <name type="scientific">Plasmodium chabaudi adami</name>
    <dbReference type="NCBI Taxonomy" id="5826"/>
    <lineage>
        <taxon>Eukaryota</taxon>
        <taxon>Sar</taxon>
        <taxon>Alveolata</taxon>
        <taxon>Apicomplexa</taxon>
        <taxon>Aconoidasida</taxon>
        <taxon>Haemosporida</taxon>
        <taxon>Plasmodiidae</taxon>
        <taxon>Plasmodium</taxon>
        <taxon>Plasmodium (Vinckeia)</taxon>
    </lineage>
</organism>
<reference evidence="2 3" key="1">
    <citation type="submission" date="2016-08" db="EMBL/GenBank/DDBJ databases">
        <authorList>
            <consortium name="Pathogen Informatics"/>
        </authorList>
    </citation>
    <scope>NUCLEOTIDE SEQUENCE [LARGE SCALE GENOMIC DNA]</scope>
    <source>
        <strain evidence="2 3">DS</strain>
    </source>
</reference>
<dbReference type="Proteomes" id="UP000507536">
    <property type="component" value="Chromosome 11"/>
</dbReference>
<gene>
    <name evidence="2" type="primary">3</name>
    <name evidence="2" type="synonym">RAP2</name>
    <name evidence="2" type="ORF">PCHDS_000262400</name>
</gene>
<protein>
    <submittedName>
        <fullName evidence="2">Rhoptry-associated protein 2/3, putative</fullName>
    </submittedName>
</protein>
<evidence type="ECO:0000313" key="3">
    <source>
        <dbReference type="Proteomes" id="UP000507536"/>
    </source>
</evidence>
<evidence type="ECO:0000313" key="2">
    <source>
        <dbReference type="EMBL" id="SCM21951.1"/>
    </source>
</evidence>
<proteinExistence type="predicted"/>
<keyword evidence="1" id="KW-0732">Signal</keyword>
<feature type="chain" id="PRO_5008751398" evidence="1">
    <location>
        <begin position="22"/>
        <end position="388"/>
    </location>
</feature>
<accession>A0A1C6YF34</accession>
<feature type="signal peptide" evidence="1">
    <location>
        <begin position="1"/>
        <end position="21"/>
    </location>
</feature>
<name>A0A1C6YF34_PLACE</name>
<dbReference type="EMBL" id="LT608191">
    <property type="protein sequence ID" value="SCM21951.1"/>
    <property type="molecule type" value="Genomic_DNA"/>
</dbReference>
<evidence type="ECO:0000256" key="1">
    <source>
        <dbReference type="SAM" id="SignalP"/>
    </source>
</evidence>